<reference evidence="2 3" key="1">
    <citation type="submission" date="2024-06" db="EMBL/GenBank/DDBJ databases">
        <title>Genomic Encyclopedia of Type Strains, Phase IV (KMG-IV): sequencing the most valuable type-strain genomes for metagenomic binning, comparative biology and taxonomic classification.</title>
        <authorList>
            <person name="Goeker M."/>
        </authorList>
    </citation>
    <scope>NUCLEOTIDE SEQUENCE [LARGE SCALE GENOMIC DNA]</scope>
    <source>
        <strain evidence="2 3">DSM 105042</strain>
    </source>
</reference>
<keyword evidence="3" id="KW-1185">Reference proteome</keyword>
<gene>
    <name evidence="2" type="ORF">ABID21_003992</name>
</gene>
<sequence length="236" mass="25418">MLPVNMQHPLSGDLRSISRSEGATASSRTNQQAVPTASDLLQELPLVGVEEDLDIGLYGANGKFLSDPASLHTLAEQAREAVSGGDFWEKERVHISPDIPGALAEALKNLPEQLAKVLDVVRNSPHANSPTQLAFEDKARSQVLADTGERLIFHTKMLNAALQSAKEAEAKGDTSTLAKFLPWVERMQDIVADLYSALHSGTEVSGTLIAQNSDGTYNNPGFSISYNGKLVFDHKA</sequence>
<dbReference type="EMBL" id="JBEPLJ010000016">
    <property type="protein sequence ID" value="MET3587861.1"/>
    <property type="molecule type" value="Genomic_DNA"/>
</dbReference>
<protein>
    <submittedName>
        <fullName evidence="2">Uncharacterized protein</fullName>
    </submittedName>
</protein>
<dbReference type="Proteomes" id="UP001549031">
    <property type="component" value="Unassembled WGS sequence"/>
</dbReference>
<proteinExistence type="predicted"/>
<dbReference type="RefSeq" id="WP_247245472.1">
    <property type="nucleotide sequence ID" value="NZ_JALJRA010000015.1"/>
</dbReference>
<evidence type="ECO:0000256" key="1">
    <source>
        <dbReference type="SAM" id="MobiDB-lite"/>
    </source>
</evidence>
<name>A0ABV2HBF9_9HYPH</name>
<evidence type="ECO:0000313" key="2">
    <source>
        <dbReference type="EMBL" id="MET3587861.1"/>
    </source>
</evidence>
<accession>A0ABV2HBF9</accession>
<evidence type="ECO:0000313" key="3">
    <source>
        <dbReference type="Proteomes" id="UP001549031"/>
    </source>
</evidence>
<comment type="caution">
    <text evidence="2">The sequence shown here is derived from an EMBL/GenBank/DDBJ whole genome shotgun (WGS) entry which is preliminary data.</text>
</comment>
<feature type="compositionally biased region" description="Polar residues" evidence="1">
    <location>
        <begin position="17"/>
        <end position="33"/>
    </location>
</feature>
<feature type="region of interest" description="Disordered" evidence="1">
    <location>
        <begin position="1"/>
        <end position="33"/>
    </location>
</feature>
<organism evidence="2 3">
    <name type="scientific">Pseudorhizobium tarimense</name>
    <dbReference type="NCBI Taxonomy" id="1079109"/>
    <lineage>
        <taxon>Bacteria</taxon>
        <taxon>Pseudomonadati</taxon>
        <taxon>Pseudomonadota</taxon>
        <taxon>Alphaproteobacteria</taxon>
        <taxon>Hyphomicrobiales</taxon>
        <taxon>Rhizobiaceae</taxon>
        <taxon>Rhizobium/Agrobacterium group</taxon>
        <taxon>Pseudorhizobium</taxon>
    </lineage>
</organism>